<evidence type="ECO:0000313" key="2">
    <source>
        <dbReference type="EMBL" id="SEL77531.1"/>
    </source>
</evidence>
<dbReference type="STRING" id="1287727.SAMN05443999_1081"/>
<proteinExistence type="predicted"/>
<accession>A0A1H7SY46</accession>
<protein>
    <recommendedName>
        <fullName evidence="4">AAA+ family ATPase</fullName>
    </recommendedName>
</protein>
<feature type="chain" id="PRO_5009299798" description="AAA+ family ATPase" evidence="1">
    <location>
        <begin position="24"/>
        <end position="115"/>
    </location>
</feature>
<keyword evidence="3" id="KW-1185">Reference proteome</keyword>
<dbReference type="Proteomes" id="UP000199582">
    <property type="component" value="Unassembled WGS sequence"/>
</dbReference>
<name>A0A1H7SY46_9RHOB</name>
<dbReference type="RefSeq" id="WP_093037390.1">
    <property type="nucleotide sequence ID" value="NZ_FOAG01000008.1"/>
</dbReference>
<dbReference type="EMBL" id="FOAG01000008">
    <property type="protein sequence ID" value="SEL77531.1"/>
    <property type="molecule type" value="Genomic_DNA"/>
</dbReference>
<evidence type="ECO:0000256" key="1">
    <source>
        <dbReference type="SAM" id="SignalP"/>
    </source>
</evidence>
<organism evidence="2 3">
    <name type="scientific">Roseovarius azorensis</name>
    <dbReference type="NCBI Taxonomy" id="1287727"/>
    <lineage>
        <taxon>Bacteria</taxon>
        <taxon>Pseudomonadati</taxon>
        <taxon>Pseudomonadota</taxon>
        <taxon>Alphaproteobacteria</taxon>
        <taxon>Rhodobacterales</taxon>
        <taxon>Roseobacteraceae</taxon>
        <taxon>Roseovarius</taxon>
    </lineage>
</organism>
<reference evidence="2 3" key="1">
    <citation type="submission" date="2016-10" db="EMBL/GenBank/DDBJ databases">
        <authorList>
            <person name="de Groot N.N."/>
        </authorList>
    </citation>
    <scope>NUCLEOTIDE SEQUENCE [LARGE SCALE GENOMIC DNA]</scope>
    <source>
        <strain evidence="2 3">DSM 100674</strain>
    </source>
</reference>
<gene>
    <name evidence="2" type="ORF">SAMN05443999_1081</name>
</gene>
<dbReference type="AlphaFoldDB" id="A0A1H7SY46"/>
<evidence type="ECO:0008006" key="4">
    <source>
        <dbReference type="Google" id="ProtNLM"/>
    </source>
</evidence>
<feature type="signal peptide" evidence="1">
    <location>
        <begin position="1"/>
        <end position="23"/>
    </location>
</feature>
<dbReference type="OrthoDB" id="7308154at2"/>
<evidence type="ECO:0000313" key="3">
    <source>
        <dbReference type="Proteomes" id="UP000199582"/>
    </source>
</evidence>
<keyword evidence="1" id="KW-0732">Signal</keyword>
<sequence length="115" mass="12723">MIPRYLILTATVLAVLGAEPAAAQDTSEEDEGRSLIEDGARLLFEGLRDRAGEMEPALRDFVEQMGPALRDLMDKVGDLSAYHPPEVLPNGDIIIRRKTPQELEAERLPEGEIEI</sequence>